<dbReference type="Pfam" id="PF00595">
    <property type="entry name" value="PDZ"/>
    <property type="match status" value="2"/>
</dbReference>
<reference evidence="3 4" key="1">
    <citation type="submission" date="2019-09" db="EMBL/GenBank/DDBJ databases">
        <title>Bird 10,000 Genomes (B10K) Project - Family phase.</title>
        <authorList>
            <person name="Zhang G."/>
        </authorList>
    </citation>
    <scope>NUCLEOTIDE SEQUENCE [LARGE SCALE GENOMIC DNA]</scope>
    <source>
        <strain evidence="3">B10K-CU-031-02</strain>
        <tissue evidence="3">Muscle</tissue>
    </source>
</reference>
<evidence type="ECO:0000259" key="2">
    <source>
        <dbReference type="PROSITE" id="PS50106"/>
    </source>
</evidence>
<feature type="non-terminal residue" evidence="3">
    <location>
        <position position="1"/>
    </location>
</feature>
<feature type="domain" description="PDZ" evidence="2">
    <location>
        <begin position="31"/>
        <end position="112"/>
    </location>
</feature>
<organism evidence="3 4">
    <name type="scientific">Ceuthmochares aereus</name>
    <dbReference type="NCBI Taxonomy" id="1961834"/>
    <lineage>
        <taxon>Eukaryota</taxon>
        <taxon>Metazoa</taxon>
        <taxon>Chordata</taxon>
        <taxon>Craniata</taxon>
        <taxon>Vertebrata</taxon>
        <taxon>Euteleostomi</taxon>
        <taxon>Archelosauria</taxon>
        <taxon>Archosauria</taxon>
        <taxon>Dinosauria</taxon>
        <taxon>Saurischia</taxon>
        <taxon>Theropoda</taxon>
        <taxon>Coelurosauria</taxon>
        <taxon>Aves</taxon>
        <taxon>Neognathae</taxon>
        <taxon>Neoaves</taxon>
        <taxon>Otidimorphae</taxon>
        <taxon>Cuculiformes</taxon>
        <taxon>Cuculidae</taxon>
        <taxon>Ceuthmochares</taxon>
    </lineage>
</organism>
<name>A0A7L4KGP2_9AVES</name>
<dbReference type="GO" id="GO:0072659">
    <property type="term" value="P:protein localization to plasma membrane"/>
    <property type="evidence" value="ECO:0007669"/>
    <property type="project" value="TreeGrafter"/>
</dbReference>
<dbReference type="GO" id="GO:0005102">
    <property type="term" value="F:signaling receptor binding"/>
    <property type="evidence" value="ECO:0007669"/>
    <property type="project" value="TreeGrafter"/>
</dbReference>
<dbReference type="CDD" id="cd06768">
    <property type="entry name" value="PDZ_NHERF-like"/>
    <property type="match status" value="3"/>
</dbReference>
<dbReference type="InterPro" id="IPR001478">
    <property type="entry name" value="PDZ"/>
</dbReference>
<dbReference type="SMART" id="SM00228">
    <property type="entry name" value="PDZ"/>
    <property type="match status" value="3"/>
</dbReference>
<feature type="domain" description="PDZ" evidence="2">
    <location>
        <begin position="268"/>
        <end position="351"/>
    </location>
</feature>
<dbReference type="InterPro" id="IPR036034">
    <property type="entry name" value="PDZ_sf"/>
</dbReference>
<dbReference type="InterPro" id="IPR051067">
    <property type="entry name" value="NHER"/>
</dbReference>
<dbReference type="PANTHER" id="PTHR14191">
    <property type="entry name" value="PDZ DOMAIN CONTAINING PROTEIN"/>
    <property type="match status" value="1"/>
</dbReference>
<dbReference type="GO" id="GO:0016324">
    <property type="term" value="C:apical plasma membrane"/>
    <property type="evidence" value="ECO:0007669"/>
    <property type="project" value="TreeGrafter"/>
</dbReference>
<accession>A0A7L4KGP2</accession>
<evidence type="ECO:0000313" key="3">
    <source>
        <dbReference type="EMBL" id="NXY51966.1"/>
    </source>
</evidence>
<dbReference type="Gene3D" id="2.30.42.10">
    <property type="match status" value="3"/>
</dbReference>
<dbReference type="EMBL" id="VWPQ01018787">
    <property type="protein sequence ID" value="NXY51966.1"/>
    <property type="molecule type" value="Genomic_DNA"/>
</dbReference>
<gene>
    <name evidence="3" type="primary">Pdzd3</name>
    <name evidence="3" type="ORF">CEUAER_R09835</name>
</gene>
<proteinExistence type="predicted"/>
<dbReference type="GO" id="GO:0043495">
    <property type="term" value="F:protein-membrane adaptor activity"/>
    <property type="evidence" value="ECO:0007669"/>
    <property type="project" value="TreeGrafter"/>
</dbReference>
<comment type="caution">
    <text evidence="3">The sequence shown here is derived from an EMBL/GenBank/DDBJ whole genome shotgun (WGS) entry which is preliminary data.</text>
</comment>
<dbReference type="PROSITE" id="PS50106">
    <property type="entry name" value="PDZ"/>
    <property type="match status" value="3"/>
</dbReference>
<dbReference type="OrthoDB" id="10009200at2759"/>
<dbReference type="AlphaFoldDB" id="A0A7L4KGP2"/>
<protein>
    <submittedName>
        <fullName evidence="3">NHRF4 protein</fullName>
    </submittedName>
</protein>
<evidence type="ECO:0000256" key="1">
    <source>
        <dbReference type="ARBA" id="ARBA00022737"/>
    </source>
</evidence>
<dbReference type="SUPFAM" id="SSF50156">
    <property type="entry name" value="PDZ domain-like"/>
    <property type="match status" value="3"/>
</dbReference>
<keyword evidence="1" id="KW-0677">Repeat</keyword>
<dbReference type="PANTHER" id="PTHR14191:SF20">
    <property type="entry name" value="NA(+)_H(+) EXCHANGE REGULATORY COFACTOR NHE-RF4"/>
    <property type="match status" value="1"/>
</dbReference>
<keyword evidence="4" id="KW-1185">Reference proteome</keyword>
<sequence length="369" mass="40398">KFEFNPKDGIDNPALSLAEDTDAKGTEEPRFYLLSKSCAETFGFSLHEELGCQGHIIRQVELGGVAQRRGLQDGDRLLQVNGRFVDHMEHRRVVQKIKASGNQVLLAVLDGDTYEAAKALGRDLSEMLPAGMRPRLCHITRDKSGFGFSVSSPEGMKGTFQLSVRQDGPAEKAGVPQGSWLLELNGASVRSSSYAQLTRKVRVPGEGGGNHGWTRPKRPVLPVQLKQSGSKVTLLVASSAVEEFYRLRGLRVTAVAADTSWLPFKARELHMVKGPEGYGFLLKEDDCRSGATGQFLWDVDVGLPAEQAGMKEGDRLLAVNGESIEGLDHQQTVHRIRANDDQVTMLVIDPAGDEFYHSVGFEDPAWSCP</sequence>
<feature type="domain" description="PDZ" evidence="2">
    <location>
        <begin position="136"/>
        <end position="202"/>
    </location>
</feature>
<dbReference type="Proteomes" id="UP000519239">
    <property type="component" value="Unassembled WGS sequence"/>
</dbReference>
<feature type="non-terminal residue" evidence="3">
    <location>
        <position position="369"/>
    </location>
</feature>
<evidence type="ECO:0000313" key="4">
    <source>
        <dbReference type="Proteomes" id="UP000519239"/>
    </source>
</evidence>